<dbReference type="Pfam" id="PF00172">
    <property type="entry name" value="Zn_clus"/>
    <property type="match status" value="1"/>
</dbReference>
<dbReference type="KEGG" id="clup:CLUP02_02065"/>
<dbReference type="PROSITE" id="PS00463">
    <property type="entry name" value="ZN2_CY6_FUNGAL_1"/>
    <property type="match status" value="1"/>
</dbReference>
<dbReference type="InterPro" id="IPR021858">
    <property type="entry name" value="Fun_TF"/>
</dbReference>
<dbReference type="EC" id="3.5.1.4" evidence="3"/>
<dbReference type="CDD" id="cd00067">
    <property type="entry name" value="GAL4"/>
    <property type="match status" value="1"/>
</dbReference>
<evidence type="ECO:0000256" key="4">
    <source>
        <dbReference type="ARBA" id="ARBA00022801"/>
    </source>
</evidence>
<evidence type="ECO:0000256" key="6">
    <source>
        <dbReference type="SAM" id="MobiDB-lite"/>
    </source>
</evidence>
<evidence type="ECO:0000313" key="9">
    <source>
        <dbReference type="Proteomes" id="UP000830671"/>
    </source>
</evidence>
<keyword evidence="4" id="KW-0378">Hydrolase</keyword>
<dbReference type="InterPro" id="IPR036928">
    <property type="entry name" value="AS_sf"/>
</dbReference>
<dbReference type="AlphaFoldDB" id="A0A9Q8W9V8"/>
<sequence>MGSLAPASWELKADKLRKILKDSLNPKWLLAPEDLPSPSQLNISKFIDTCKLLTPQEQEITACSGTELVSRMAAGKLTAVETVTAFLKRAHVAHQLTNFATEFLVDEALAAAAKLDAKFQETGKIVGPLHGLPISIKEHIGLKGKIVHSAYVAWADNVAQEDALVLRLAAKAGAVFHVRTNHLDCSNPIYGTTVNPYNRNLTSGGSSGGEGACLGLRGSVLGLGTDIGGSVRGPAAFCGCYGLRTTALRNPYKGICLPGLGQESIKCILGPLANSISDIQLFEDVVLNQEPWDEETSLVPLPWKKMEPYQPGQFTVGVIWDDGMVHPHPPVTRGLKYAVDKLKAAGVKVVDFEPYKHSEGAEIIELLYFPDAAETQKEVLAEGGEPVAPLTEWAFHYSNFEYHKVMKDRGVDFILCPAYVGVAAKCGTPQYWHYTTIWNILDQPSITFPTGLHVDPKVDVVDANYKPRSATDEREYKKYIPEAFVDAPIALQLAGKHFRDEETVAAADLIVEPFALVRKKVVDMCNQPRNGMDDVRAGLCTIFPMIRHADPAASIHVCYTCINMPKAKLRTKTGCSTCRKRRVKCGEEKPVCRACVASGRGCTWPSSDDMYDRRHRSRRSFSDDRTLPSPSSCSKDSIISRELRELPDLEQELTHHYFNIFLSVLLLPTVRERDLEGYGSQVMSMMLRSESVKRYHDAALGYYFRAVELVNRALHDLGASAKGPDDPLLTTVMWGPPDETLDARKHVDGAMNLLKLRYEDTCSPMSMSRPLHRINTESVLYQAFLLAMRKPFAPNFHVDEQFLDRSEHGLNARKLIDILSEGDSPVLGLPLPLYRLITDLIDVLNSPKHPTEEFLIRMREEMETWEGLVLIEDGGASCPLSMTSFHKDAVTLFVLGASLLLDYIAEFSLANHTLWPQVPRTTQNSWNPLHPTRSAPRWQVQRAFEILRRPAAYETWTRCFLGAWPMLILGYSVTSSEDISLIRRVLTQMVERMGYGEIQRILDDLEGVWTKRTEDIPRESVVMSAIERTLKDD</sequence>
<dbReference type="GO" id="GO:0004040">
    <property type="term" value="F:amidase activity"/>
    <property type="evidence" value="ECO:0007669"/>
    <property type="project" value="UniProtKB-EC"/>
</dbReference>
<evidence type="ECO:0000256" key="1">
    <source>
        <dbReference type="ARBA" id="ARBA00001311"/>
    </source>
</evidence>
<feature type="region of interest" description="Disordered" evidence="6">
    <location>
        <begin position="616"/>
        <end position="635"/>
    </location>
</feature>
<dbReference type="SUPFAM" id="SSF75304">
    <property type="entry name" value="Amidase signature (AS) enzymes"/>
    <property type="match status" value="1"/>
</dbReference>
<dbReference type="Proteomes" id="UP000830671">
    <property type="component" value="Chromosome 1"/>
</dbReference>
<dbReference type="InterPro" id="IPR001138">
    <property type="entry name" value="Zn2Cys6_DnaBD"/>
</dbReference>
<dbReference type="PROSITE" id="PS00571">
    <property type="entry name" value="AMIDASES"/>
    <property type="match status" value="1"/>
</dbReference>
<dbReference type="GO" id="GO:0008270">
    <property type="term" value="F:zinc ion binding"/>
    <property type="evidence" value="ECO:0007669"/>
    <property type="project" value="InterPro"/>
</dbReference>
<dbReference type="InterPro" id="IPR036864">
    <property type="entry name" value="Zn2-C6_fun-type_DNA-bd_sf"/>
</dbReference>
<evidence type="ECO:0000256" key="2">
    <source>
        <dbReference type="ARBA" id="ARBA00009199"/>
    </source>
</evidence>
<dbReference type="InterPro" id="IPR020556">
    <property type="entry name" value="Amidase_CS"/>
</dbReference>
<dbReference type="GeneID" id="73336110"/>
<protein>
    <recommendedName>
        <fullName evidence="3">amidase</fullName>
        <ecNumber evidence="3">3.5.1.4</ecNumber>
    </recommendedName>
</protein>
<feature type="domain" description="Zn(2)-C6 fungal-type" evidence="7">
    <location>
        <begin position="574"/>
        <end position="604"/>
    </location>
</feature>
<evidence type="ECO:0000256" key="5">
    <source>
        <dbReference type="ARBA" id="ARBA00023242"/>
    </source>
</evidence>
<organism evidence="8 9">
    <name type="scientific">Colletotrichum lupini</name>
    <dbReference type="NCBI Taxonomy" id="145971"/>
    <lineage>
        <taxon>Eukaryota</taxon>
        <taxon>Fungi</taxon>
        <taxon>Dikarya</taxon>
        <taxon>Ascomycota</taxon>
        <taxon>Pezizomycotina</taxon>
        <taxon>Sordariomycetes</taxon>
        <taxon>Hypocreomycetidae</taxon>
        <taxon>Glomerellales</taxon>
        <taxon>Glomerellaceae</taxon>
        <taxon>Colletotrichum</taxon>
        <taxon>Colletotrichum acutatum species complex</taxon>
    </lineage>
</organism>
<dbReference type="PANTHER" id="PTHR46072">
    <property type="entry name" value="AMIDASE-RELATED-RELATED"/>
    <property type="match status" value="1"/>
</dbReference>
<dbReference type="SUPFAM" id="SSF57701">
    <property type="entry name" value="Zn2/Cys6 DNA-binding domain"/>
    <property type="match status" value="1"/>
</dbReference>
<name>A0A9Q8W9V8_9PEZI</name>
<dbReference type="RefSeq" id="XP_049137057.1">
    <property type="nucleotide sequence ID" value="XM_049281100.1"/>
</dbReference>
<gene>
    <name evidence="8" type="ORF">CLUP02_02065</name>
</gene>
<evidence type="ECO:0000256" key="3">
    <source>
        <dbReference type="ARBA" id="ARBA00012922"/>
    </source>
</evidence>
<dbReference type="Pfam" id="PF01425">
    <property type="entry name" value="Amidase"/>
    <property type="match status" value="2"/>
</dbReference>
<dbReference type="Gene3D" id="4.10.240.10">
    <property type="entry name" value="Zn(2)-C6 fungal-type DNA-binding domain"/>
    <property type="match status" value="1"/>
</dbReference>
<proteinExistence type="inferred from homology"/>
<dbReference type="PROSITE" id="PS50048">
    <property type="entry name" value="ZN2_CY6_FUNGAL_2"/>
    <property type="match status" value="1"/>
</dbReference>
<dbReference type="InterPro" id="IPR023631">
    <property type="entry name" value="Amidase_dom"/>
</dbReference>
<accession>A0A9Q8W9V8</accession>
<keyword evidence="5" id="KW-0539">Nucleus</keyword>
<dbReference type="Gene3D" id="3.90.1300.10">
    <property type="entry name" value="Amidase signature (AS) domain"/>
    <property type="match status" value="1"/>
</dbReference>
<comment type="catalytic activity">
    <reaction evidence="1">
        <text>a monocarboxylic acid amide + H2O = a monocarboxylate + NH4(+)</text>
        <dbReference type="Rhea" id="RHEA:12020"/>
        <dbReference type="ChEBI" id="CHEBI:15377"/>
        <dbReference type="ChEBI" id="CHEBI:28938"/>
        <dbReference type="ChEBI" id="CHEBI:35757"/>
        <dbReference type="ChEBI" id="CHEBI:83628"/>
        <dbReference type="EC" id="3.5.1.4"/>
    </reaction>
</comment>
<comment type="similarity">
    <text evidence="2">Belongs to the amidase family.</text>
</comment>
<dbReference type="EMBL" id="CP019471">
    <property type="protein sequence ID" value="UQC75411.1"/>
    <property type="molecule type" value="Genomic_DNA"/>
</dbReference>
<evidence type="ECO:0000313" key="8">
    <source>
        <dbReference type="EMBL" id="UQC75411.1"/>
    </source>
</evidence>
<dbReference type="GO" id="GO:0000981">
    <property type="term" value="F:DNA-binding transcription factor activity, RNA polymerase II-specific"/>
    <property type="evidence" value="ECO:0007669"/>
    <property type="project" value="InterPro"/>
</dbReference>
<reference evidence="8" key="1">
    <citation type="journal article" date="2021" name="Mol. Plant Microbe Interact.">
        <title>Complete Genome Sequence of the Plant-Pathogenic Fungus Colletotrichum lupini.</title>
        <authorList>
            <person name="Baroncelli R."/>
            <person name="Pensec F."/>
            <person name="Da Lio D."/>
            <person name="Boufleur T."/>
            <person name="Vicente I."/>
            <person name="Sarrocco S."/>
            <person name="Picot A."/>
            <person name="Baraldi E."/>
            <person name="Sukno S."/>
            <person name="Thon M."/>
            <person name="Le Floch G."/>
        </authorList>
    </citation>
    <scope>NUCLEOTIDE SEQUENCE</scope>
    <source>
        <strain evidence="8">IMI 504893</strain>
    </source>
</reference>
<evidence type="ECO:0000259" key="7">
    <source>
        <dbReference type="PROSITE" id="PS50048"/>
    </source>
</evidence>
<keyword evidence="9" id="KW-1185">Reference proteome</keyword>
<dbReference type="Pfam" id="PF11951">
    <property type="entry name" value="Fungal_trans_2"/>
    <property type="match status" value="1"/>
</dbReference>
<dbReference type="SMART" id="SM00066">
    <property type="entry name" value="GAL4"/>
    <property type="match status" value="1"/>
</dbReference>
<dbReference type="PANTHER" id="PTHR46072:SF4">
    <property type="entry name" value="AMIDASE C550.07-RELATED"/>
    <property type="match status" value="1"/>
</dbReference>